<feature type="transmembrane region" description="Helical" evidence="1">
    <location>
        <begin position="42"/>
        <end position="62"/>
    </location>
</feature>
<comment type="caution">
    <text evidence="2">The sequence shown here is derived from an EMBL/GenBank/DDBJ whole genome shotgun (WGS) entry which is preliminary data.</text>
</comment>
<keyword evidence="1" id="KW-0812">Transmembrane</keyword>
<evidence type="ECO:0000256" key="1">
    <source>
        <dbReference type="SAM" id="Phobius"/>
    </source>
</evidence>
<dbReference type="Proteomes" id="UP000015354">
    <property type="component" value="Unassembled WGS sequence"/>
</dbReference>
<evidence type="ECO:0000313" key="3">
    <source>
        <dbReference type="Proteomes" id="UP000015354"/>
    </source>
</evidence>
<reference evidence="2 3" key="1">
    <citation type="journal article" date="2013" name="PLoS ONE">
        <title>Predicting the Proteins of Angomonas deanei, Strigomonas culicis and Their Respective Endosymbionts Reveals New Aspects of the Trypanosomatidae Family.</title>
        <authorList>
            <person name="Motta M.C."/>
            <person name="Martins A.C."/>
            <person name="de Souza S.S."/>
            <person name="Catta-Preta C.M."/>
            <person name="Silva R."/>
            <person name="Klein C.C."/>
            <person name="de Almeida L.G."/>
            <person name="de Lima Cunha O."/>
            <person name="Ciapina L.P."/>
            <person name="Brocchi M."/>
            <person name="Colabardini A.C."/>
            <person name="de Araujo Lima B."/>
            <person name="Machado C.R."/>
            <person name="de Almeida Soares C.M."/>
            <person name="Probst C.M."/>
            <person name="de Menezes C.B."/>
            <person name="Thompson C.E."/>
            <person name="Bartholomeu D.C."/>
            <person name="Gradia D.F."/>
            <person name="Pavoni D.P."/>
            <person name="Grisard E.C."/>
            <person name="Fantinatti-Garboggini F."/>
            <person name="Marchini F.K."/>
            <person name="Rodrigues-Luiz G.F."/>
            <person name="Wagner G."/>
            <person name="Goldman G.H."/>
            <person name="Fietto J.L."/>
            <person name="Elias M.C."/>
            <person name="Goldman M.H."/>
            <person name="Sagot M.F."/>
            <person name="Pereira M."/>
            <person name="Stoco P.H."/>
            <person name="de Mendonca-Neto R.P."/>
            <person name="Teixeira S.M."/>
            <person name="Maciel T.E."/>
            <person name="de Oliveira Mendes T.A."/>
            <person name="Urmenyi T.P."/>
            <person name="de Souza W."/>
            <person name="Schenkman S."/>
            <person name="de Vasconcelos A.T."/>
        </authorList>
    </citation>
    <scope>NUCLEOTIDE SEQUENCE [LARGE SCALE GENOMIC DNA]</scope>
</reference>
<sequence length="84" mass="10117">MHHLEQKSTREVRKKNCCFLSSTLSSSFYFPSWRSKEFVCRFFFPYLLVLFFSFVFVFILVIKIRSYTKKNIYSNANAELSPKH</sequence>
<gene>
    <name evidence="2" type="ORF">STCU_10869</name>
</gene>
<name>S9TKY5_9TRYP</name>
<keyword evidence="1" id="KW-1133">Transmembrane helix</keyword>
<dbReference type="EMBL" id="ATMH01010745">
    <property type="protein sequence ID" value="EPY16988.1"/>
    <property type="molecule type" value="Genomic_DNA"/>
</dbReference>
<protein>
    <submittedName>
        <fullName evidence="2">Uncharacterized protein</fullName>
    </submittedName>
</protein>
<evidence type="ECO:0000313" key="2">
    <source>
        <dbReference type="EMBL" id="EPY16988.1"/>
    </source>
</evidence>
<proteinExistence type="predicted"/>
<keyword evidence="1" id="KW-0472">Membrane</keyword>
<keyword evidence="3" id="KW-1185">Reference proteome</keyword>
<organism evidence="2 3">
    <name type="scientific">Strigomonas culicis</name>
    <dbReference type="NCBI Taxonomy" id="28005"/>
    <lineage>
        <taxon>Eukaryota</taxon>
        <taxon>Discoba</taxon>
        <taxon>Euglenozoa</taxon>
        <taxon>Kinetoplastea</taxon>
        <taxon>Metakinetoplastina</taxon>
        <taxon>Trypanosomatida</taxon>
        <taxon>Trypanosomatidae</taxon>
        <taxon>Strigomonadinae</taxon>
        <taxon>Strigomonas</taxon>
    </lineage>
</organism>
<accession>S9TKY5</accession>
<dbReference type="AlphaFoldDB" id="S9TKY5"/>